<dbReference type="GO" id="GO:0003677">
    <property type="term" value="F:DNA binding"/>
    <property type="evidence" value="ECO:0007669"/>
    <property type="project" value="UniProtKB-UniRule"/>
</dbReference>
<dbReference type="AlphaFoldDB" id="A0A091DAV8"/>
<feature type="domain" description="HMG box" evidence="7">
    <location>
        <begin position="100"/>
        <end position="168"/>
    </location>
</feature>
<dbReference type="OrthoDB" id="1919336at2759"/>
<dbReference type="CDD" id="cd21998">
    <property type="entry name" value="HMG-box_UBF1_rpt1-like"/>
    <property type="match status" value="1"/>
</dbReference>
<comment type="subcellular location">
    <subcellularLocation>
        <location evidence="1">Nucleus</location>
    </subcellularLocation>
</comment>
<sequence>MESLHRRGHWSKKNIQSLLERMQNNLLRNGNASSQTTQSHLDWEKIAFKDFSAEMCKLKWTEISSKLKKIPPLTELVLQAKELFKNHNRNNEYKKYPDFPKRPLTAYIRFYKEQRAHYSAKHPELSNQELTKILAEKYKQLPPQTKQKYMEEFQKEKQEFEEKLAEFRKKYSDLFQNSKKLDGSKRRRTKAPKNVQGNVKSQRSPSNTDDFCKTLIFHKEPPKPPMNGYHKFHQDSWSSEELQHLPLRERMVEISRRWHRVPQNLREQYTEQAEELQKQYRVDLDLWLKTLSPEEYAAYKKKSYGKGTNMTMAGGTSPKFRKVDPPSPPAQQLPKVLRKEEGMEALETDSSETIQNNYHHAQGSKRKMREDGEEDEGSNLSDSSSGDEYEDGN</sequence>
<keyword evidence="2 4" id="KW-0238">DNA-binding</keyword>
<dbReference type="Proteomes" id="UP000028990">
    <property type="component" value="Unassembled WGS sequence"/>
</dbReference>
<evidence type="ECO:0000256" key="3">
    <source>
        <dbReference type="ARBA" id="ARBA00023242"/>
    </source>
</evidence>
<dbReference type="PANTHER" id="PTHR46318:SF1">
    <property type="entry name" value="UPSTREAM-BINDING FACTOR 1-LIKE PROTEIN 1-RELATED"/>
    <property type="match status" value="1"/>
</dbReference>
<dbReference type="SMART" id="SM00398">
    <property type="entry name" value="HMG"/>
    <property type="match status" value="2"/>
</dbReference>
<dbReference type="Pfam" id="PF00505">
    <property type="entry name" value="HMG_box"/>
    <property type="match status" value="1"/>
</dbReference>
<dbReference type="SUPFAM" id="SSF47095">
    <property type="entry name" value="HMG-box"/>
    <property type="match status" value="2"/>
</dbReference>
<dbReference type="InterPro" id="IPR051762">
    <property type="entry name" value="UBF1"/>
</dbReference>
<evidence type="ECO:0000256" key="5">
    <source>
        <dbReference type="SAM" id="Coils"/>
    </source>
</evidence>
<evidence type="ECO:0000313" key="9">
    <source>
        <dbReference type="Proteomes" id="UP000028990"/>
    </source>
</evidence>
<dbReference type="InterPro" id="IPR009071">
    <property type="entry name" value="HMG_box_dom"/>
</dbReference>
<dbReference type="InterPro" id="IPR036910">
    <property type="entry name" value="HMG_box_dom_sf"/>
</dbReference>
<dbReference type="Gene3D" id="1.10.30.10">
    <property type="entry name" value="High mobility group box domain"/>
    <property type="match status" value="2"/>
</dbReference>
<feature type="compositionally biased region" description="Polar residues" evidence="6">
    <location>
        <begin position="195"/>
        <end position="208"/>
    </location>
</feature>
<protein>
    <submittedName>
        <fullName evidence="8">Putative upstream-binding factor 1-like protein 6</fullName>
    </submittedName>
</protein>
<feature type="coiled-coil region" evidence="5">
    <location>
        <begin position="146"/>
        <end position="177"/>
    </location>
</feature>
<dbReference type="PROSITE" id="PS50118">
    <property type="entry name" value="HMG_BOX_2"/>
    <property type="match status" value="2"/>
</dbReference>
<gene>
    <name evidence="8" type="ORF">H920_09377</name>
</gene>
<evidence type="ECO:0000256" key="4">
    <source>
        <dbReference type="PROSITE-ProRule" id="PRU00267"/>
    </source>
</evidence>
<dbReference type="PANTHER" id="PTHR46318">
    <property type="entry name" value="UPSTREAM BINDING TRANSCRIPTION FACTOR"/>
    <property type="match status" value="1"/>
</dbReference>
<evidence type="ECO:0000259" key="7">
    <source>
        <dbReference type="PROSITE" id="PS50118"/>
    </source>
</evidence>
<evidence type="ECO:0000256" key="1">
    <source>
        <dbReference type="ARBA" id="ARBA00004123"/>
    </source>
</evidence>
<dbReference type="eggNOG" id="KOG0381">
    <property type="taxonomic scope" value="Eukaryota"/>
</dbReference>
<dbReference type="GO" id="GO:0005634">
    <property type="term" value="C:nucleus"/>
    <property type="evidence" value="ECO:0007669"/>
    <property type="project" value="UniProtKB-SubCell"/>
</dbReference>
<proteinExistence type="predicted"/>
<reference evidence="8 9" key="1">
    <citation type="submission" date="2013-11" db="EMBL/GenBank/DDBJ databases">
        <title>The Damaraland mole rat (Fukomys damarensis) genome and evolution of African mole rats.</title>
        <authorList>
            <person name="Gladyshev V.N."/>
            <person name="Fang X."/>
        </authorList>
    </citation>
    <scope>NUCLEOTIDE SEQUENCE [LARGE SCALE GENOMIC DNA]</scope>
    <source>
        <tissue evidence="8">Liver</tissue>
    </source>
</reference>
<accession>A0A091DAV8</accession>
<dbReference type="EMBL" id="KN122620">
    <property type="protein sequence ID" value="KFO29234.1"/>
    <property type="molecule type" value="Genomic_DNA"/>
</dbReference>
<keyword evidence="5" id="KW-0175">Coiled coil</keyword>
<feature type="DNA-binding region" description="HMG box" evidence="4">
    <location>
        <begin position="222"/>
        <end position="288"/>
    </location>
</feature>
<feature type="region of interest" description="Disordered" evidence="6">
    <location>
        <begin position="308"/>
        <end position="393"/>
    </location>
</feature>
<evidence type="ECO:0000256" key="6">
    <source>
        <dbReference type="SAM" id="MobiDB-lite"/>
    </source>
</evidence>
<evidence type="ECO:0000256" key="2">
    <source>
        <dbReference type="ARBA" id="ARBA00023125"/>
    </source>
</evidence>
<evidence type="ECO:0000313" key="8">
    <source>
        <dbReference type="EMBL" id="KFO29234.1"/>
    </source>
</evidence>
<feature type="region of interest" description="Disordered" evidence="6">
    <location>
        <begin position="178"/>
        <end position="208"/>
    </location>
</feature>
<dbReference type="Pfam" id="PF09011">
    <property type="entry name" value="HMG_box_2"/>
    <property type="match status" value="1"/>
</dbReference>
<feature type="DNA-binding region" description="HMG box" evidence="4">
    <location>
        <begin position="100"/>
        <end position="168"/>
    </location>
</feature>
<name>A0A091DAV8_FUKDA</name>
<dbReference type="CDD" id="cd22003">
    <property type="entry name" value="HMG-box_UBF1_rpt6-like"/>
    <property type="match status" value="1"/>
</dbReference>
<keyword evidence="3 4" id="KW-0539">Nucleus</keyword>
<feature type="domain" description="HMG box" evidence="7">
    <location>
        <begin position="222"/>
        <end position="288"/>
    </location>
</feature>
<organism evidence="8 9">
    <name type="scientific">Fukomys damarensis</name>
    <name type="common">Damaraland mole rat</name>
    <name type="synonym">Cryptomys damarensis</name>
    <dbReference type="NCBI Taxonomy" id="885580"/>
    <lineage>
        <taxon>Eukaryota</taxon>
        <taxon>Metazoa</taxon>
        <taxon>Chordata</taxon>
        <taxon>Craniata</taxon>
        <taxon>Vertebrata</taxon>
        <taxon>Euteleostomi</taxon>
        <taxon>Mammalia</taxon>
        <taxon>Eutheria</taxon>
        <taxon>Euarchontoglires</taxon>
        <taxon>Glires</taxon>
        <taxon>Rodentia</taxon>
        <taxon>Hystricomorpha</taxon>
        <taxon>Bathyergidae</taxon>
        <taxon>Fukomys</taxon>
    </lineage>
</organism>
<keyword evidence="9" id="KW-1185">Reference proteome</keyword>